<evidence type="ECO:0000256" key="4">
    <source>
        <dbReference type="SAM" id="Phobius"/>
    </source>
</evidence>
<dbReference type="GO" id="GO:0004252">
    <property type="term" value="F:serine-type endopeptidase activity"/>
    <property type="evidence" value="ECO:0007669"/>
    <property type="project" value="InterPro"/>
</dbReference>
<keyword evidence="4" id="KW-0812">Transmembrane</keyword>
<sequence length="409" mass="43133">MQQHSLYTTILVGALAGAVTSIIILNNPDKLGRLAPRLPAGRQEASSINFTPSSSHEDAVVKTVKTVQPAVVSIVISKDVPVIERYYSNGNPDPFSQFFGNGLFSPFQFQTPQLRQNGTEKKEIGGGSGFLVSEDGLIVTNKHVVSEEGAEYTVFLNDGTKHEAKLVARDPANDIAVIKIDVKNLPYLQFADSSNLQVGQSVIAIGNALGEFKNTVSTGVVAGLSRSITAGDATGASEQLNEVIQTDAAINPGNSGGPLLNLSGRVIGVNVAIAQGSQNVGFALPANEVKNTVESVQKDGKITRAYIGVRYTQITPTIKETNKLDVEYGALVVRGETPEELAVVPGSPANKAGIVEGDIILEADGKKLEGTTTLTSAISKKKPGDSVSLKLLSKGEEKTVSVKLEELKD</sequence>
<evidence type="ECO:0000256" key="3">
    <source>
        <dbReference type="ARBA" id="ARBA00022801"/>
    </source>
</evidence>
<evidence type="ECO:0000313" key="6">
    <source>
        <dbReference type="EMBL" id="OGY34074.1"/>
    </source>
</evidence>
<keyword evidence="4" id="KW-0472">Membrane</keyword>
<dbReference type="InterPro" id="IPR036034">
    <property type="entry name" value="PDZ_sf"/>
</dbReference>
<dbReference type="SMART" id="SM00228">
    <property type="entry name" value="PDZ"/>
    <property type="match status" value="1"/>
</dbReference>
<dbReference type="AlphaFoldDB" id="A0A1G1X2A0"/>
<keyword evidence="3" id="KW-0378">Hydrolase</keyword>
<dbReference type="SUPFAM" id="SSF50494">
    <property type="entry name" value="Trypsin-like serine proteases"/>
    <property type="match status" value="1"/>
</dbReference>
<reference evidence="6 7" key="1">
    <citation type="journal article" date="2016" name="Nat. Commun.">
        <title>Thousands of microbial genomes shed light on interconnected biogeochemical processes in an aquifer system.</title>
        <authorList>
            <person name="Anantharaman K."/>
            <person name="Brown C.T."/>
            <person name="Hug L.A."/>
            <person name="Sharon I."/>
            <person name="Castelle C.J."/>
            <person name="Probst A.J."/>
            <person name="Thomas B.C."/>
            <person name="Singh A."/>
            <person name="Wilkins M.J."/>
            <person name="Karaoz U."/>
            <person name="Brodie E.L."/>
            <person name="Williams K.H."/>
            <person name="Hubbard S.S."/>
            <person name="Banfield J.F."/>
        </authorList>
    </citation>
    <scope>NUCLEOTIDE SEQUENCE [LARGE SCALE GENOMIC DNA]</scope>
</reference>
<dbReference type="InterPro" id="IPR009003">
    <property type="entry name" value="Peptidase_S1_PA"/>
</dbReference>
<gene>
    <name evidence="6" type="ORF">A3D99_02365</name>
</gene>
<dbReference type="InterPro" id="IPR051201">
    <property type="entry name" value="Chloro_Bact_Ser_Proteases"/>
</dbReference>
<keyword evidence="2" id="KW-0645">Protease</keyword>
<dbReference type="SUPFAM" id="SSF50156">
    <property type="entry name" value="PDZ domain-like"/>
    <property type="match status" value="1"/>
</dbReference>
<comment type="similarity">
    <text evidence="1">Belongs to the peptidase S1C family.</text>
</comment>
<dbReference type="Gene3D" id="2.30.42.10">
    <property type="match status" value="1"/>
</dbReference>
<dbReference type="EMBL" id="MHHR01000023">
    <property type="protein sequence ID" value="OGY34074.1"/>
    <property type="molecule type" value="Genomic_DNA"/>
</dbReference>
<comment type="caution">
    <text evidence="6">The sequence shown here is derived from an EMBL/GenBank/DDBJ whole genome shotgun (WGS) entry which is preliminary data.</text>
</comment>
<evidence type="ECO:0000256" key="1">
    <source>
        <dbReference type="ARBA" id="ARBA00010541"/>
    </source>
</evidence>
<dbReference type="Pfam" id="PF13365">
    <property type="entry name" value="Trypsin_2"/>
    <property type="match status" value="1"/>
</dbReference>
<protein>
    <recommendedName>
        <fullName evidence="5">PDZ domain-containing protein</fullName>
    </recommendedName>
</protein>
<dbReference type="PANTHER" id="PTHR43343">
    <property type="entry name" value="PEPTIDASE S12"/>
    <property type="match status" value="1"/>
</dbReference>
<dbReference type="PROSITE" id="PS50106">
    <property type="entry name" value="PDZ"/>
    <property type="match status" value="1"/>
</dbReference>
<keyword evidence="4" id="KW-1133">Transmembrane helix</keyword>
<dbReference type="PRINTS" id="PR00834">
    <property type="entry name" value="PROTEASES2C"/>
</dbReference>
<dbReference type="InterPro" id="IPR001940">
    <property type="entry name" value="Peptidase_S1C"/>
</dbReference>
<feature type="domain" description="PDZ" evidence="5">
    <location>
        <begin position="343"/>
        <end position="395"/>
    </location>
</feature>
<dbReference type="InterPro" id="IPR043504">
    <property type="entry name" value="Peptidase_S1_PA_chymotrypsin"/>
</dbReference>
<dbReference type="Proteomes" id="UP000177528">
    <property type="component" value="Unassembled WGS sequence"/>
</dbReference>
<dbReference type="InterPro" id="IPR001478">
    <property type="entry name" value="PDZ"/>
</dbReference>
<feature type="transmembrane region" description="Helical" evidence="4">
    <location>
        <begin position="6"/>
        <end position="25"/>
    </location>
</feature>
<accession>A0A1G1X2A0</accession>
<proteinExistence type="inferred from homology"/>
<evidence type="ECO:0000313" key="7">
    <source>
        <dbReference type="Proteomes" id="UP000177528"/>
    </source>
</evidence>
<dbReference type="GO" id="GO:0006508">
    <property type="term" value="P:proteolysis"/>
    <property type="evidence" value="ECO:0007669"/>
    <property type="project" value="UniProtKB-KW"/>
</dbReference>
<dbReference type="PANTHER" id="PTHR43343:SF3">
    <property type="entry name" value="PROTEASE DO-LIKE 8, CHLOROPLASTIC"/>
    <property type="match status" value="1"/>
</dbReference>
<dbReference type="Pfam" id="PF13180">
    <property type="entry name" value="PDZ_2"/>
    <property type="match status" value="1"/>
</dbReference>
<evidence type="ECO:0000259" key="5">
    <source>
        <dbReference type="PROSITE" id="PS50106"/>
    </source>
</evidence>
<name>A0A1G1X2A0_9BACT</name>
<dbReference type="Gene3D" id="2.40.10.10">
    <property type="entry name" value="Trypsin-like serine proteases"/>
    <property type="match status" value="2"/>
</dbReference>
<evidence type="ECO:0000256" key="2">
    <source>
        <dbReference type="ARBA" id="ARBA00022670"/>
    </source>
</evidence>
<organism evidence="6 7">
    <name type="scientific">Candidatus Andersenbacteria bacterium RIFCSPHIGHO2_12_FULL_45_11</name>
    <dbReference type="NCBI Taxonomy" id="1797281"/>
    <lineage>
        <taxon>Bacteria</taxon>
        <taxon>Candidatus Anderseniibacteriota</taxon>
    </lineage>
</organism>